<feature type="disulfide bond" evidence="14">
    <location>
        <begin position="50"/>
        <end position="81"/>
    </location>
</feature>
<dbReference type="InterPro" id="IPR049326">
    <property type="entry name" value="Rhodopsin_dom_fungi"/>
</dbReference>
<feature type="compositionally biased region" description="Basic and acidic residues" evidence="15">
    <location>
        <begin position="455"/>
        <end position="466"/>
    </location>
</feature>
<feature type="domain" description="CFEM" evidence="18">
    <location>
        <begin position="18"/>
        <end position="129"/>
    </location>
</feature>
<evidence type="ECO:0000256" key="15">
    <source>
        <dbReference type="SAM" id="MobiDB-lite"/>
    </source>
</evidence>
<evidence type="ECO:0000256" key="1">
    <source>
        <dbReference type="ARBA" id="ARBA00004141"/>
    </source>
</evidence>
<accession>A0AAW0QVP7</accession>
<keyword evidence="14" id="KW-0479">Metal-binding</keyword>
<evidence type="ECO:0000256" key="10">
    <source>
        <dbReference type="ARBA" id="ARBA00023136"/>
    </source>
</evidence>
<keyword evidence="10 16" id="KW-0472">Membrane</keyword>
<evidence type="ECO:0000256" key="13">
    <source>
        <dbReference type="ARBA" id="ARBA00038359"/>
    </source>
</evidence>
<keyword evidence="6" id="KW-0336">GPI-anchor</keyword>
<keyword evidence="12" id="KW-0449">Lipoprotein</keyword>
<feature type="disulfide bond" evidence="14">
    <location>
        <begin position="69"/>
        <end position="102"/>
    </location>
</feature>
<feature type="transmembrane region" description="Helical" evidence="16">
    <location>
        <begin position="112"/>
        <end position="130"/>
    </location>
</feature>
<comment type="subcellular location">
    <subcellularLocation>
        <location evidence="2">Membrane</location>
        <topology evidence="2">Lipid-anchor</topology>
        <topology evidence="2">GPI-anchor</topology>
    </subcellularLocation>
    <subcellularLocation>
        <location evidence="1">Membrane</location>
        <topology evidence="1">Multi-pass membrane protein</topology>
    </subcellularLocation>
    <subcellularLocation>
        <location evidence="3">Secreted</location>
    </subcellularLocation>
</comment>
<feature type="transmembrane region" description="Helical" evidence="16">
    <location>
        <begin position="142"/>
        <end position="166"/>
    </location>
</feature>
<proteinExistence type="inferred from homology"/>
<keyword evidence="14" id="KW-0349">Heme</keyword>
<dbReference type="Pfam" id="PF05730">
    <property type="entry name" value="CFEM"/>
    <property type="match status" value="1"/>
</dbReference>
<sequence length="480" mass="52672">MRLLNLVGWAAVVLGAAARNESKAFSHLESTRAAPATELLGQLSQCALKCIIQEAPKVGCGFLDVECQCASKPLYGFLAECVINDCTISEAIGLAKVDAKQCHRPTETRQHMIAGISIASAVVILSAYVLRMVSRLGITRYCWWDDLFHTISIGFVIPMTVFANLMATHGFGKHLFQIEPEDAPKLWAWFYICQILWAFNILALKISILCLYLRLFPGRRFRHVCAAALALLTVSSLLLIALDVFQCNPVSAAWTLQHGEAQCLDLTAVALANAIVNIITEVAILVIPLPILVKLKLSLRQKVEVIGLLSLGTLVVLVAVLRIPSLQTLKSLTDATYTNAPVFVWTCIEAMVAHLCVAAPAIKLLFVSVKTRVNTSLTSGALGYQSFGGKGDESSKVSTVCRKGSLTARGGGAVGGGRQQQQQHKRLNHKKEQGQGMDEDYEMMNNQQRQQAGRIQRETQIERTSEPKIYQHARDTSWLF</sequence>
<dbReference type="AlphaFoldDB" id="A0AAW0QVP7"/>
<dbReference type="GO" id="GO:0005576">
    <property type="term" value="C:extracellular region"/>
    <property type="evidence" value="ECO:0007669"/>
    <property type="project" value="UniProtKB-SubCell"/>
</dbReference>
<dbReference type="PANTHER" id="PTHR33048:SF47">
    <property type="entry name" value="INTEGRAL MEMBRANE PROTEIN-RELATED"/>
    <property type="match status" value="1"/>
</dbReference>
<evidence type="ECO:0000256" key="4">
    <source>
        <dbReference type="ARBA" id="ARBA00010031"/>
    </source>
</evidence>
<evidence type="ECO:0000313" key="20">
    <source>
        <dbReference type="Proteomes" id="UP001392437"/>
    </source>
</evidence>
<evidence type="ECO:0000256" key="12">
    <source>
        <dbReference type="ARBA" id="ARBA00023288"/>
    </source>
</evidence>
<evidence type="ECO:0000256" key="5">
    <source>
        <dbReference type="ARBA" id="ARBA00022525"/>
    </source>
</evidence>
<organism evidence="19 20">
    <name type="scientific">Apiospora kogelbergensis</name>
    <dbReference type="NCBI Taxonomy" id="1337665"/>
    <lineage>
        <taxon>Eukaryota</taxon>
        <taxon>Fungi</taxon>
        <taxon>Dikarya</taxon>
        <taxon>Ascomycota</taxon>
        <taxon>Pezizomycotina</taxon>
        <taxon>Sordariomycetes</taxon>
        <taxon>Xylariomycetidae</taxon>
        <taxon>Amphisphaeriales</taxon>
        <taxon>Apiosporaceae</taxon>
        <taxon>Apiospora</taxon>
    </lineage>
</organism>
<evidence type="ECO:0000256" key="7">
    <source>
        <dbReference type="ARBA" id="ARBA00022692"/>
    </source>
</evidence>
<feature type="signal peptide" evidence="17">
    <location>
        <begin position="1"/>
        <end position="18"/>
    </location>
</feature>
<feature type="transmembrane region" description="Helical" evidence="16">
    <location>
        <begin position="343"/>
        <end position="366"/>
    </location>
</feature>
<comment type="similarity">
    <text evidence="4">Belongs to the RBT5 family.</text>
</comment>
<comment type="caution">
    <text evidence="19">The sequence shown here is derived from an EMBL/GenBank/DDBJ whole genome shotgun (WGS) entry which is preliminary data.</text>
</comment>
<keyword evidence="6" id="KW-0325">Glycoprotein</keyword>
<evidence type="ECO:0000256" key="8">
    <source>
        <dbReference type="ARBA" id="ARBA00022729"/>
    </source>
</evidence>
<keyword evidence="11 14" id="KW-1015">Disulfide bond</keyword>
<feature type="binding site" description="axial binding residue" evidence="14">
    <location>
        <position position="64"/>
    </location>
    <ligand>
        <name>heme</name>
        <dbReference type="ChEBI" id="CHEBI:30413"/>
    </ligand>
    <ligandPart>
        <name>Fe</name>
        <dbReference type="ChEBI" id="CHEBI:18248"/>
    </ligandPart>
</feature>
<dbReference type="GO" id="GO:0046872">
    <property type="term" value="F:metal ion binding"/>
    <property type="evidence" value="ECO:0007669"/>
    <property type="project" value="UniProtKB-UniRule"/>
</dbReference>
<evidence type="ECO:0000256" key="6">
    <source>
        <dbReference type="ARBA" id="ARBA00022622"/>
    </source>
</evidence>
<evidence type="ECO:0000259" key="18">
    <source>
        <dbReference type="PROSITE" id="PS52012"/>
    </source>
</evidence>
<evidence type="ECO:0000256" key="2">
    <source>
        <dbReference type="ARBA" id="ARBA00004589"/>
    </source>
</evidence>
<dbReference type="Pfam" id="PF20684">
    <property type="entry name" value="Fung_rhodopsin"/>
    <property type="match status" value="1"/>
</dbReference>
<feature type="transmembrane region" description="Helical" evidence="16">
    <location>
        <begin position="305"/>
        <end position="323"/>
    </location>
</feature>
<feature type="disulfide bond" evidence="14">
    <location>
        <begin position="46"/>
        <end position="86"/>
    </location>
</feature>
<evidence type="ECO:0000256" key="17">
    <source>
        <dbReference type="SAM" id="SignalP"/>
    </source>
</evidence>
<keyword evidence="8 17" id="KW-0732">Signal</keyword>
<evidence type="ECO:0000256" key="16">
    <source>
        <dbReference type="SAM" id="Phobius"/>
    </source>
</evidence>
<keyword evidence="7 16" id="KW-0812">Transmembrane</keyword>
<protein>
    <recommendedName>
        <fullName evidence="18">CFEM domain-containing protein</fullName>
    </recommendedName>
</protein>
<dbReference type="InterPro" id="IPR008427">
    <property type="entry name" value="Extracellular_membr_CFEM_dom"/>
</dbReference>
<reference evidence="19 20" key="1">
    <citation type="submission" date="2023-01" db="EMBL/GenBank/DDBJ databases">
        <title>Analysis of 21 Apiospora genomes using comparative genomics revels a genus with tremendous synthesis potential of carbohydrate active enzymes and secondary metabolites.</title>
        <authorList>
            <person name="Sorensen T."/>
        </authorList>
    </citation>
    <scope>NUCLEOTIDE SEQUENCE [LARGE SCALE GENOMIC DNA]</scope>
    <source>
        <strain evidence="19 20">CBS 117206</strain>
    </source>
</reference>
<evidence type="ECO:0000256" key="3">
    <source>
        <dbReference type="ARBA" id="ARBA00004613"/>
    </source>
</evidence>
<feature type="transmembrane region" description="Helical" evidence="16">
    <location>
        <begin position="266"/>
        <end position="293"/>
    </location>
</feature>
<feature type="region of interest" description="Disordered" evidence="15">
    <location>
        <begin position="410"/>
        <end position="434"/>
    </location>
</feature>
<comment type="similarity">
    <text evidence="13">Belongs to the SAT4 family.</text>
</comment>
<dbReference type="GO" id="GO:0098552">
    <property type="term" value="C:side of membrane"/>
    <property type="evidence" value="ECO:0007669"/>
    <property type="project" value="UniProtKB-KW"/>
</dbReference>
<feature type="transmembrane region" description="Helical" evidence="16">
    <location>
        <begin position="186"/>
        <end position="212"/>
    </location>
</feature>
<dbReference type="PANTHER" id="PTHR33048">
    <property type="entry name" value="PTH11-LIKE INTEGRAL MEMBRANE PROTEIN (AFU_ORTHOLOGUE AFUA_5G11245)"/>
    <property type="match status" value="1"/>
</dbReference>
<keyword evidence="5" id="KW-0964">Secreted</keyword>
<name>A0AAW0QVP7_9PEZI</name>
<evidence type="ECO:0000256" key="14">
    <source>
        <dbReference type="PROSITE-ProRule" id="PRU01356"/>
    </source>
</evidence>
<dbReference type="SMART" id="SM00747">
    <property type="entry name" value="CFEM"/>
    <property type="match status" value="1"/>
</dbReference>
<feature type="region of interest" description="Disordered" evidence="15">
    <location>
        <begin position="448"/>
        <end position="480"/>
    </location>
</feature>
<feature type="transmembrane region" description="Helical" evidence="16">
    <location>
        <begin position="224"/>
        <end position="246"/>
    </location>
</feature>
<feature type="chain" id="PRO_5044001863" description="CFEM domain-containing protein" evidence="17">
    <location>
        <begin position="19"/>
        <end position="480"/>
    </location>
</feature>
<keyword evidence="20" id="KW-1185">Reference proteome</keyword>
<gene>
    <name evidence="19" type="ORF">PG999_008112</name>
</gene>
<keyword evidence="9 16" id="KW-1133">Transmembrane helix</keyword>
<dbReference type="PROSITE" id="PS52012">
    <property type="entry name" value="CFEM"/>
    <property type="match status" value="1"/>
</dbReference>
<feature type="disulfide bond" evidence="14">
    <location>
        <begin position="60"/>
        <end position="67"/>
    </location>
</feature>
<evidence type="ECO:0000256" key="9">
    <source>
        <dbReference type="ARBA" id="ARBA00022989"/>
    </source>
</evidence>
<dbReference type="Proteomes" id="UP001392437">
    <property type="component" value="Unassembled WGS sequence"/>
</dbReference>
<dbReference type="EMBL" id="JAQQWP010000007">
    <property type="protein sequence ID" value="KAK8109975.1"/>
    <property type="molecule type" value="Genomic_DNA"/>
</dbReference>
<evidence type="ECO:0000256" key="11">
    <source>
        <dbReference type="ARBA" id="ARBA00023157"/>
    </source>
</evidence>
<evidence type="ECO:0000313" key="19">
    <source>
        <dbReference type="EMBL" id="KAK8109975.1"/>
    </source>
</evidence>
<dbReference type="InterPro" id="IPR052337">
    <property type="entry name" value="SAT4-like"/>
</dbReference>
<keyword evidence="14" id="KW-0408">Iron</keyword>